<evidence type="ECO:0000256" key="1">
    <source>
        <dbReference type="SAM" id="Phobius"/>
    </source>
</evidence>
<feature type="transmembrane region" description="Helical" evidence="1">
    <location>
        <begin position="221"/>
        <end position="241"/>
    </location>
</feature>
<proteinExistence type="predicted"/>
<name>A0A9P5YT16_9AGAR</name>
<keyword evidence="1" id="KW-0472">Membrane</keyword>
<evidence type="ECO:0000313" key="3">
    <source>
        <dbReference type="Proteomes" id="UP000807469"/>
    </source>
</evidence>
<dbReference type="Proteomes" id="UP000807469">
    <property type="component" value="Unassembled WGS sequence"/>
</dbReference>
<dbReference type="InterPro" id="IPR023213">
    <property type="entry name" value="CAT-like_dom_sf"/>
</dbReference>
<reference evidence="2" key="1">
    <citation type="submission" date="2020-11" db="EMBL/GenBank/DDBJ databases">
        <authorList>
            <consortium name="DOE Joint Genome Institute"/>
            <person name="Ahrendt S."/>
            <person name="Riley R."/>
            <person name="Andreopoulos W."/>
            <person name="Labutti K."/>
            <person name="Pangilinan J."/>
            <person name="Ruiz-Duenas F.J."/>
            <person name="Barrasa J.M."/>
            <person name="Sanchez-Garcia M."/>
            <person name="Camarero S."/>
            <person name="Miyauchi S."/>
            <person name="Serrano A."/>
            <person name="Linde D."/>
            <person name="Babiker R."/>
            <person name="Drula E."/>
            <person name="Ayuso-Fernandez I."/>
            <person name="Pacheco R."/>
            <person name="Padilla G."/>
            <person name="Ferreira P."/>
            <person name="Barriuso J."/>
            <person name="Kellner H."/>
            <person name="Castanera R."/>
            <person name="Alfaro M."/>
            <person name="Ramirez L."/>
            <person name="Pisabarro A.G."/>
            <person name="Kuo A."/>
            <person name="Tritt A."/>
            <person name="Lipzen A."/>
            <person name="He G."/>
            <person name="Yan M."/>
            <person name="Ng V."/>
            <person name="Cullen D."/>
            <person name="Martin F."/>
            <person name="Rosso M.-N."/>
            <person name="Henrissat B."/>
            <person name="Hibbett D."/>
            <person name="Martinez A.T."/>
            <person name="Grigoriev I.V."/>
        </authorList>
    </citation>
    <scope>NUCLEOTIDE SEQUENCE</scope>
    <source>
        <strain evidence="2">CIRM-BRFM 674</strain>
    </source>
</reference>
<keyword evidence="3" id="KW-1185">Reference proteome</keyword>
<dbReference type="EMBL" id="MU155398">
    <property type="protein sequence ID" value="KAF9474074.1"/>
    <property type="molecule type" value="Genomic_DNA"/>
</dbReference>
<dbReference type="AlphaFoldDB" id="A0A9P5YT16"/>
<gene>
    <name evidence="2" type="ORF">BDN70DRAFT_936933</name>
</gene>
<keyword evidence="1" id="KW-1133">Transmembrane helix</keyword>
<dbReference type="Gene3D" id="3.30.559.10">
    <property type="entry name" value="Chloramphenicol acetyltransferase-like domain"/>
    <property type="match status" value="2"/>
</dbReference>
<dbReference type="SUPFAM" id="SSF52777">
    <property type="entry name" value="CoA-dependent acyltransferases"/>
    <property type="match status" value="1"/>
</dbReference>
<organism evidence="2 3">
    <name type="scientific">Pholiota conissans</name>
    <dbReference type="NCBI Taxonomy" id="109636"/>
    <lineage>
        <taxon>Eukaryota</taxon>
        <taxon>Fungi</taxon>
        <taxon>Dikarya</taxon>
        <taxon>Basidiomycota</taxon>
        <taxon>Agaricomycotina</taxon>
        <taxon>Agaricomycetes</taxon>
        <taxon>Agaricomycetidae</taxon>
        <taxon>Agaricales</taxon>
        <taxon>Agaricineae</taxon>
        <taxon>Strophariaceae</taxon>
        <taxon>Pholiota</taxon>
    </lineage>
</organism>
<protein>
    <submittedName>
        <fullName evidence="2">Uncharacterized protein</fullName>
    </submittedName>
</protein>
<accession>A0A9P5YT16</accession>
<evidence type="ECO:0000313" key="2">
    <source>
        <dbReference type="EMBL" id="KAF9474074.1"/>
    </source>
</evidence>
<sequence>MTSISEPDGTGDATYPLTLFDNMAAGLVIVMGWLVEGTVDVVRLEEAVDRVVDKWKMLGGRVEKIVGMYQMRVPLGAYPSGYKRYTITSQTSAKPLKNYVSLPFGLSHDPLPTALFKHSDTPRNIDDWLKSSTPLLNWHITHFPAAEGGESYSCIGVTFPHVVFDGMGVASVVHAVEAELSGNEWLAPALVLRPGLNKNPVLVELDKSIQKRIKMIDNVECTAVGLISFWWIICFSAWSYWQSTWHQSRDRIIVMPAAAVKKLVEDARRESSEATGDDTIQLSRGDVIAGFLFKTIFSDKNAHQDTAYRMCSLASLRRFFDGELSDYPHNIIIPIPYKRYASSELQKTSLLDLAYQFSVARREFVIEDVLRCYDIMLEGVATKRPFLFFDPNVDESSVLTNACIANIANINWTGTGGGRTLCRYKTSIRKPPLTNLTNIITIAGYLDNGSLVIQSSLTKVRFERLKQSIRKLLEETYEK</sequence>
<dbReference type="OrthoDB" id="21502at2759"/>
<keyword evidence="1" id="KW-0812">Transmembrane</keyword>
<comment type="caution">
    <text evidence="2">The sequence shown here is derived from an EMBL/GenBank/DDBJ whole genome shotgun (WGS) entry which is preliminary data.</text>
</comment>